<protein>
    <submittedName>
        <fullName evidence="3 4">Uncharacterized protein LOC106175103 isoform X1</fullName>
    </submittedName>
</protein>
<evidence type="ECO:0000313" key="2">
    <source>
        <dbReference type="Proteomes" id="UP000085678"/>
    </source>
</evidence>
<dbReference type="RefSeq" id="XP_023931022.1">
    <property type="nucleotide sequence ID" value="XM_024075254.1"/>
</dbReference>
<feature type="region of interest" description="Disordered" evidence="1">
    <location>
        <begin position="400"/>
        <end position="468"/>
    </location>
</feature>
<evidence type="ECO:0000313" key="5">
    <source>
        <dbReference type="RefSeq" id="XP_013412385.1"/>
    </source>
</evidence>
<feature type="region of interest" description="Disordered" evidence="1">
    <location>
        <begin position="1"/>
        <end position="51"/>
    </location>
</feature>
<dbReference type="Proteomes" id="UP000085678">
    <property type="component" value="Unplaced"/>
</dbReference>
<dbReference type="SUPFAM" id="SSF48371">
    <property type="entry name" value="ARM repeat"/>
    <property type="match status" value="1"/>
</dbReference>
<organism evidence="2 4">
    <name type="scientific">Lingula anatina</name>
    <name type="common">Brachiopod</name>
    <name type="synonym">Lingula unguis</name>
    <dbReference type="NCBI Taxonomy" id="7574"/>
    <lineage>
        <taxon>Eukaryota</taxon>
        <taxon>Metazoa</taxon>
        <taxon>Spiralia</taxon>
        <taxon>Lophotrochozoa</taxon>
        <taxon>Brachiopoda</taxon>
        <taxon>Linguliformea</taxon>
        <taxon>Lingulata</taxon>
        <taxon>Lingulida</taxon>
        <taxon>Linguloidea</taxon>
        <taxon>Lingulidae</taxon>
        <taxon>Lingula</taxon>
    </lineage>
</organism>
<gene>
    <name evidence="3 4 5 6 7" type="primary">LOC106175103</name>
</gene>
<accession>A0A1S3JQY6</accession>
<dbReference type="OrthoDB" id="6138244at2759"/>
<dbReference type="AlphaFoldDB" id="A0A1S3JQY6"/>
<dbReference type="RefSeq" id="XP_013412384.1">
    <property type="nucleotide sequence ID" value="XM_013556930.1"/>
</dbReference>
<reference evidence="3 4" key="1">
    <citation type="submission" date="2025-04" db="UniProtKB">
        <authorList>
            <consortium name="RefSeq"/>
        </authorList>
    </citation>
    <scope>IDENTIFICATION</scope>
    <source>
        <tissue evidence="3 4">Gonads</tissue>
    </source>
</reference>
<evidence type="ECO:0000313" key="3">
    <source>
        <dbReference type="RefSeq" id="XP_013412383.1"/>
    </source>
</evidence>
<proteinExistence type="predicted"/>
<feature type="compositionally biased region" description="Polar residues" evidence="1">
    <location>
        <begin position="22"/>
        <end position="37"/>
    </location>
</feature>
<dbReference type="RefSeq" id="XP_013412383.1">
    <property type="nucleotide sequence ID" value="XM_013556929.1"/>
</dbReference>
<feature type="region of interest" description="Disordered" evidence="1">
    <location>
        <begin position="364"/>
        <end position="384"/>
    </location>
</feature>
<evidence type="ECO:0000313" key="6">
    <source>
        <dbReference type="RefSeq" id="XP_023931022.1"/>
    </source>
</evidence>
<dbReference type="RefSeq" id="XP_023931023.1">
    <property type="nucleotide sequence ID" value="XM_024075255.1"/>
</dbReference>
<dbReference type="RefSeq" id="XP_013412385.1">
    <property type="nucleotide sequence ID" value="XM_013556931.1"/>
</dbReference>
<dbReference type="KEGG" id="lak:106175103"/>
<evidence type="ECO:0000313" key="4">
    <source>
        <dbReference type="RefSeq" id="XP_013412384.1"/>
    </source>
</evidence>
<dbReference type="GeneID" id="106175103"/>
<evidence type="ECO:0000256" key="1">
    <source>
        <dbReference type="SAM" id="MobiDB-lite"/>
    </source>
</evidence>
<sequence length="582" mass="64320">MSDMSDIMERTPKRPKRIITEVTESCSTNSTEITETYRSPRPARGDGESSSRYWREGWAGFDRMSRWQYPASVTSSSGINMSSSPEAQLLDLDYDLVRQLQTPDQIASMASSYVNQQVLLHSHCRLTTQEMDQIVRVMQDVAILDRDILLKFIVEYNKCLNQYASTTALHGPVIKLLLDVLLVSLDPVENVIVCLQLLSIFGQFTQNLTVMIECQVAATVMGVMAVHSRHALVQHHGCTILAYIATYQQLPNKKPAVGESGAELLLRAINGHKSNLDVVRPAIKALSNVTSNLTSVTTSSPAQVLGKEGTWQEHTAESEGLESCSGHLVIDYIQSFVLPVVEEMMLRHCYDPVVLGEGNKMRTALKSNSSSNSEEDGNYGGDGVNDDSKKWTFFKWKSKSDVKSSPSSNSGRIRIKPPVSPPKGTSTPSSVRKEQSDSVKKQEPDTWRDDFELRDLTTTPPREGKKPTLARLNSQNRACENNNASFQECGQSSVCLQPGTCYFSPTVQSPQSSVYTVSFKGASDFTAAAPYAVLNESVLSEDSLPPPKFKFKKKKSGPVSGCIKCLSFFPPIRWCLCSSVVR</sequence>
<dbReference type="InterPro" id="IPR016024">
    <property type="entry name" value="ARM-type_fold"/>
</dbReference>
<dbReference type="InterPro" id="IPR011989">
    <property type="entry name" value="ARM-like"/>
</dbReference>
<feature type="compositionally biased region" description="Basic and acidic residues" evidence="1">
    <location>
        <begin position="431"/>
        <end position="455"/>
    </location>
</feature>
<evidence type="ECO:0000313" key="7">
    <source>
        <dbReference type="RefSeq" id="XP_023931023.1"/>
    </source>
</evidence>
<keyword evidence="2" id="KW-1185">Reference proteome</keyword>
<dbReference type="Gene3D" id="1.25.10.10">
    <property type="entry name" value="Leucine-rich Repeat Variant"/>
    <property type="match status" value="1"/>
</dbReference>
<name>A0A1S3JQY6_LINAN</name>